<protein>
    <recommendedName>
        <fullName evidence="3">Phage tail protein</fullName>
    </recommendedName>
</protein>
<dbReference type="KEGG" id="nod:FOH10_34320"/>
<dbReference type="Proteomes" id="UP000317039">
    <property type="component" value="Chromosome"/>
</dbReference>
<evidence type="ECO:0000313" key="1">
    <source>
        <dbReference type="EMBL" id="QDP83044.1"/>
    </source>
</evidence>
<dbReference type="EMBL" id="CP041695">
    <property type="protein sequence ID" value="QDP83044.1"/>
    <property type="molecule type" value="Genomic_DNA"/>
</dbReference>
<proteinExistence type="predicted"/>
<dbReference type="RefSeq" id="WP_143983733.1">
    <property type="nucleotide sequence ID" value="NZ_CP041695.1"/>
</dbReference>
<dbReference type="InterPro" id="IPR058154">
    <property type="entry name" value="Bxb1_TTP-like"/>
</dbReference>
<evidence type="ECO:0008006" key="3">
    <source>
        <dbReference type="Google" id="ProtNLM"/>
    </source>
</evidence>
<sequence>MAMPSSKFIGAGTPNIAVTGGVLVAPLASTLPTSADGTIDAAFKALGYVSEDGIESMGERRIESVKDWNADIIAQLQTEHSVRFGLTLYAAWDQDVLREVFGEDNVTPTAATSTSGALYTVTENGAPLKHRAWVFDMANEEKKLRIVLPNAKITSVTEKKFVSTELAGFMITVEAFKDDSGVKAYRYLNDGNKLAA</sequence>
<dbReference type="AlphaFoldDB" id="A0A516NVY9"/>
<dbReference type="GeneID" id="80337430"/>
<gene>
    <name evidence="1" type="ORF">FOH10_34320</name>
</gene>
<name>A0A516NVY9_9NOCA</name>
<accession>A0A516NVY9</accession>
<dbReference type="Pfam" id="PF25681">
    <property type="entry name" value="Phage_TTP_17"/>
    <property type="match status" value="1"/>
</dbReference>
<reference evidence="1 2" key="1">
    <citation type="submission" date="2019-07" db="EMBL/GenBank/DDBJ databases">
        <title>Complete Genome Sequence and Methylome Analysis of Nocardia otitidis-caviarum NEB252.</title>
        <authorList>
            <person name="Fomenkov A."/>
            <person name="Anton B.P."/>
            <person name="Vincze T."/>
            <person name="Roberts R.J."/>
        </authorList>
    </citation>
    <scope>NUCLEOTIDE SEQUENCE [LARGE SCALE GENOMIC DNA]</scope>
    <source>
        <strain evidence="1 2">NEB252</strain>
    </source>
</reference>
<organism evidence="1 2">
    <name type="scientific">Nocardia otitidiscaviarum</name>
    <dbReference type="NCBI Taxonomy" id="1823"/>
    <lineage>
        <taxon>Bacteria</taxon>
        <taxon>Bacillati</taxon>
        <taxon>Actinomycetota</taxon>
        <taxon>Actinomycetes</taxon>
        <taxon>Mycobacteriales</taxon>
        <taxon>Nocardiaceae</taxon>
        <taxon>Nocardia</taxon>
    </lineage>
</organism>
<evidence type="ECO:0000313" key="2">
    <source>
        <dbReference type="Proteomes" id="UP000317039"/>
    </source>
</evidence>